<evidence type="ECO:0000313" key="1">
    <source>
        <dbReference type="EMBL" id="MBB4985037.1"/>
    </source>
</evidence>
<name>A0A7W7XED9_9ACTN</name>
<comment type="caution">
    <text evidence="1">The sequence shown here is derived from an EMBL/GenBank/DDBJ whole genome shotgun (WGS) entry which is preliminary data.</text>
</comment>
<gene>
    <name evidence="1" type="ORF">GGE06_005987</name>
</gene>
<reference evidence="1 2" key="1">
    <citation type="submission" date="2020-08" db="EMBL/GenBank/DDBJ databases">
        <title>Genomic Encyclopedia of Type Strains, Phase III (KMG-III): the genomes of soil and plant-associated and newly described type strains.</title>
        <authorList>
            <person name="Whitman W."/>
        </authorList>
    </citation>
    <scope>NUCLEOTIDE SEQUENCE [LARGE SCALE GENOMIC DNA]</scope>
    <source>
        <strain evidence="1 2">SFB5A</strain>
    </source>
</reference>
<keyword evidence="2" id="KW-1185">Reference proteome</keyword>
<proteinExistence type="predicted"/>
<sequence>MPDISEILKKAKRRQKSVHLCLAGDLVAELEELERQLSEAGDAWSPDSLAATDPRVALAKKVAAARDKVRKSYTEFRFQSLGDKGWSDLLAEHPGKEQGHAWDPDTFPKALIAASAVDPEMLPEQVSELFEILNEGQREQLFQCAFDVNREAPGIPFSLSASGILEALTAGK</sequence>
<dbReference type="Proteomes" id="UP000582643">
    <property type="component" value="Unassembled WGS sequence"/>
</dbReference>
<organism evidence="1 2">
    <name type="scientific">Streptomyces nymphaeiformis</name>
    <dbReference type="NCBI Taxonomy" id="2663842"/>
    <lineage>
        <taxon>Bacteria</taxon>
        <taxon>Bacillati</taxon>
        <taxon>Actinomycetota</taxon>
        <taxon>Actinomycetes</taxon>
        <taxon>Kitasatosporales</taxon>
        <taxon>Streptomycetaceae</taxon>
        <taxon>Streptomyces</taxon>
    </lineage>
</organism>
<evidence type="ECO:0000313" key="2">
    <source>
        <dbReference type="Proteomes" id="UP000582643"/>
    </source>
</evidence>
<protein>
    <submittedName>
        <fullName evidence="1">Uncharacterized protein</fullName>
    </submittedName>
</protein>
<dbReference type="AlphaFoldDB" id="A0A7W7XED9"/>
<accession>A0A7W7XED9</accession>
<dbReference type="EMBL" id="JACHJY010000009">
    <property type="protein sequence ID" value="MBB4985037.1"/>
    <property type="molecule type" value="Genomic_DNA"/>
</dbReference>
<dbReference type="RefSeq" id="WP_184932262.1">
    <property type="nucleotide sequence ID" value="NZ_JACHJY010000009.1"/>
</dbReference>